<evidence type="ECO:0000259" key="6">
    <source>
        <dbReference type="SMART" id="SM00846"/>
    </source>
</evidence>
<reference evidence="7 8" key="1">
    <citation type="journal article" date="2015" name="Environ. Microbiol.">
        <title>Methane oxidation coupled to nitrate reduction under hypoxia by the Gammaproteobacterium Methylomonas denitrificans, sp. nov. type strain FJG1.</title>
        <authorList>
            <person name="Kits K.D."/>
            <person name="Klotz M.G."/>
            <person name="Stein L.Y."/>
        </authorList>
    </citation>
    <scope>NUCLEOTIDE SEQUENCE [LARGE SCALE GENOMIC DNA]</scope>
    <source>
        <strain evidence="7 8">FJG1</strain>
    </source>
</reference>
<feature type="binding site" evidence="3">
    <location>
        <begin position="12"/>
        <end position="13"/>
    </location>
    <ligand>
        <name>NAD(+)</name>
        <dbReference type="ChEBI" id="CHEBI:57540"/>
    </ligand>
</feature>
<dbReference type="SMART" id="SM00846">
    <property type="entry name" value="Gp_dh_N"/>
    <property type="match status" value="1"/>
</dbReference>
<dbReference type="OrthoDB" id="5572489at2"/>
<keyword evidence="3" id="KW-0547">Nucleotide-binding</keyword>
<accession>A0A126T6R0</accession>
<dbReference type="PRINTS" id="PR00078">
    <property type="entry name" value="G3PDHDRGNASE"/>
</dbReference>
<name>A0A126T6R0_9GAMM</name>
<feature type="binding site" evidence="3">
    <location>
        <position position="329"/>
    </location>
    <ligand>
        <name>NAD(+)</name>
        <dbReference type="ChEBI" id="CHEBI:57540"/>
    </ligand>
</feature>
<dbReference type="PANTHER" id="PTHR43148">
    <property type="entry name" value="GLYCERALDEHYDE-3-PHOSPHATE DEHYDROGENASE 2"/>
    <property type="match status" value="1"/>
</dbReference>
<dbReference type="Gene3D" id="3.30.360.10">
    <property type="entry name" value="Dihydrodipicolinate Reductase, domain 2"/>
    <property type="match status" value="1"/>
</dbReference>
<dbReference type="RefSeq" id="WP_036277014.1">
    <property type="nucleotide sequence ID" value="NZ_CP014476.1"/>
</dbReference>
<dbReference type="KEGG" id="mdn:JT25_014855"/>
<dbReference type="GO" id="GO:0016620">
    <property type="term" value="F:oxidoreductase activity, acting on the aldehyde or oxo group of donors, NAD or NADP as acceptor"/>
    <property type="evidence" value="ECO:0007669"/>
    <property type="project" value="InterPro"/>
</dbReference>
<evidence type="ECO:0000313" key="8">
    <source>
        <dbReference type="Proteomes" id="UP000030512"/>
    </source>
</evidence>
<keyword evidence="1" id="KW-0560">Oxidoreductase</keyword>
<organism evidence="7 8">
    <name type="scientific">Methylomonas denitrificans</name>
    <dbReference type="NCBI Taxonomy" id="1538553"/>
    <lineage>
        <taxon>Bacteria</taxon>
        <taxon>Pseudomonadati</taxon>
        <taxon>Pseudomonadota</taxon>
        <taxon>Gammaproteobacteria</taxon>
        <taxon>Methylococcales</taxon>
        <taxon>Methylococcaceae</taxon>
        <taxon>Methylomonas</taxon>
    </lineage>
</organism>
<feature type="binding site" evidence="3">
    <location>
        <position position="37"/>
    </location>
    <ligand>
        <name>NAD(+)</name>
        <dbReference type="ChEBI" id="CHEBI:57540"/>
    </ligand>
</feature>
<protein>
    <submittedName>
        <fullName evidence="7">Glyceraldehyde-3-phosphate dehydrogenase</fullName>
    </submittedName>
</protein>
<feature type="active site" description="Nucleophile" evidence="2">
    <location>
        <position position="162"/>
    </location>
</feature>
<evidence type="ECO:0000256" key="5">
    <source>
        <dbReference type="RuleBase" id="RU000397"/>
    </source>
</evidence>
<evidence type="ECO:0000256" key="3">
    <source>
        <dbReference type="PIRSR" id="PIRSR000149-3"/>
    </source>
</evidence>
<dbReference type="EMBL" id="CP014476">
    <property type="protein sequence ID" value="AMK77738.1"/>
    <property type="molecule type" value="Genomic_DNA"/>
</dbReference>
<comment type="similarity">
    <text evidence="5">Belongs to the glyceraldehyde-3-phosphate dehydrogenase family.</text>
</comment>
<dbReference type="SUPFAM" id="SSF55347">
    <property type="entry name" value="Glyceraldehyde-3-phosphate dehydrogenase-like, C-terminal domain"/>
    <property type="match status" value="1"/>
</dbReference>
<dbReference type="InterPro" id="IPR036291">
    <property type="entry name" value="NAD(P)-bd_dom_sf"/>
</dbReference>
<evidence type="ECO:0000256" key="2">
    <source>
        <dbReference type="PIRSR" id="PIRSR000149-1"/>
    </source>
</evidence>
<evidence type="ECO:0000313" key="7">
    <source>
        <dbReference type="EMBL" id="AMK77738.1"/>
    </source>
</evidence>
<dbReference type="SUPFAM" id="SSF51735">
    <property type="entry name" value="NAD(P)-binding Rossmann-fold domains"/>
    <property type="match status" value="1"/>
</dbReference>
<dbReference type="Pfam" id="PF02800">
    <property type="entry name" value="Gp_dh_C"/>
    <property type="match status" value="1"/>
</dbReference>
<dbReference type="InterPro" id="IPR020829">
    <property type="entry name" value="GlycerAld_3-P_DH_cat"/>
</dbReference>
<dbReference type="Gene3D" id="3.40.50.720">
    <property type="entry name" value="NAD(P)-binding Rossmann-like Domain"/>
    <property type="match status" value="1"/>
</dbReference>
<feature type="site" description="Activates thiol group during catalysis" evidence="4">
    <location>
        <position position="189"/>
    </location>
</feature>
<dbReference type="Pfam" id="PF00044">
    <property type="entry name" value="Gp_dh_N"/>
    <property type="match status" value="1"/>
</dbReference>
<dbReference type="Proteomes" id="UP000030512">
    <property type="component" value="Chromosome"/>
</dbReference>
<dbReference type="AlphaFoldDB" id="A0A126T6R0"/>
<feature type="domain" description="Glyceraldehyde 3-phosphate dehydrogenase NAD(P) binding" evidence="6">
    <location>
        <begin position="3"/>
        <end position="162"/>
    </location>
</feature>
<dbReference type="GO" id="GO:0051287">
    <property type="term" value="F:NAD binding"/>
    <property type="evidence" value="ECO:0007669"/>
    <property type="project" value="InterPro"/>
</dbReference>
<dbReference type="InterPro" id="IPR020828">
    <property type="entry name" value="GlycerAld_3-P_DH_NAD(P)-bd"/>
</dbReference>
<sequence length="348" mass="38286">MSLNVGIVGLGRIGRGVLRGNFAQTKGGRFDIRVVCDVMAIDHVAYLLANDSTYGRPPFHVDCDGDDLIIDGKRVHYQRVDRRRSSPDDDSFGILRQFNLDVLFDATGTATIHDFRSLITQNVAKKVLCTWNVSGCDISLVFGVNNSAYDPIRHDVISASTCTGNALVPVCHVLDKHIGIDYARAITIHPQLSDQRVLDGYHASSQLGRGCASSIIPTSTNVGKSTTLVLPRLQGKLEAMSYRVPTAIVSVIDLTATLSRKTSLEECVELFEDYANKQLAGIIHCDYGAWGHQKASIDYMETEYSSILLMHHLSVSQGHQLGLSLMHDNEHAYCCRVLDVLGVIQTKR</sequence>
<feature type="binding site" evidence="3">
    <location>
        <position position="130"/>
    </location>
    <ligand>
        <name>NAD(+)</name>
        <dbReference type="ChEBI" id="CHEBI:57540"/>
    </ligand>
</feature>
<evidence type="ECO:0000256" key="1">
    <source>
        <dbReference type="ARBA" id="ARBA00023002"/>
    </source>
</evidence>
<keyword evidence="3" id="KW-0520">NAD</keyword>
<evidence type="ECO:0000256" key="4">
    <source>
        <dbReference type="PIRSR" id="PIRSR000149-4"/>
    </source>
</evidence>
<keyword evidence="8" id="KW-1185">Reference proteome</keyword>
<feature type="binding site" evidence="3">
    <location>
        <position position="82"/>
    </location>
    <ligand>
        <name>NAD(+)</name>
        <dbReference type="ChEBI" id="CHEBI:57540"/>
    </ligand>
</feature>
<proteinExistence type="inferred from homology"/>
<dbReference type="STRING" id="1538553.JT25_014855"/>
<dbReference type="InterPro" id="IPR020831">
    <property type="entry name" value="GlycerAld/Erythrose_P_DH"/>
</dbReference>
<gene>
    <name evidence="7" type="ORF">JT25_014855</name>
</gene>
<dbReference type="PIRSF" id="PIRSF000149">
    <property type="entry name" value="GAP_DH"/>
    <property type="match status" value="1"/>
</dbReference>